<dbReference type="Gene3D" id="1.10.260.40">
    <property type="entry name" value="lambda repressor-like DNA-binding domains"/>
    <property type="match status" value="1"/>
</dbReference>
<dbReference type="Pfam" id="PF01381">
    <property type="entry name" value="HTH_3"/>
    <property type="match status" value="1"/>
</dbReference>
<dbReference type="SMART" id="SM00530">
    <property type="entry name" value="HTH_XRE"/>
    <property type="match status" value="1"/>
</dbReference>
<accession>A0ABU6J393</accession>
<proteinExistence type="predicted"/>
<sequence length="388" mass="43618">MLNIPTIKKAMQQLGLNQVSLAEECQVSKESVSNWLSGESIPRPNKLKALAQALQLEVQRLLLPAVAEPIVAYRTRNNRPVSVEAFEAANDLAYHLRQLVPFIQRTPIFAPPVLESPRVEEEYIREAVRQIRSRIGIPMTQPLTREQLLGLHHDFGSLLVPVLWGKDKDGHENALSVYLPDSRTSWVVFNLNARNDDFNYWLAHELGHCYTLHALQGQDGEDFAERFAQELLFPMEAAVEALALITSHPQPREAASRYAGRHELSVVTVVKQLDRAAEILGQPPTGLVDKRFWVSWRSTRALVPTVTESVFGLSEMSTAEYVIKSEDHFKTPVFRALAQWQRSEGGRSPAFIANALNVELGLALDLSHFLLELHEPVMELTGSSKSRL</sequence>
<name>A0ABU6J393_9BURK</name>
<dbReference type="Proteomes" id="UP001352263">
    <property type="component" value="Unassembled WGS sequence"/>
</dbReference>
<dbReference type="InterPro" id="IPR052345">
    <property type="entry name" value="Rad_response_metalloprotease"/>
</dbReference>
<dbReference type="PANTHER" id="PTHR43236">
    <property type="entry name" value="ANTITOXIN HIGA1"/>
    <property type="match status" value="1"/>
</dbReference>
<dbReference type="InterPro" id="IPR010982">
    <property type="entry name" value="Lambda_DNA-bd_dom_sf"/>
</dbReference>
<organism evidence="2 3">
    <name type="scientific">Noviherbaspirillum album</name>
    <dbReference type="NCBI Taxonomy" id="3080276"/>
    <lineage>
        <taxon>Bacteria</taxon>
        <taxon>Pseudomonadati</taxon>
        <taxon>Pseudomonadota</taxon>
        <taxon>Betaproteobacteria</taxon>
        <taxon>Burkholderiales</taxon>
        <taxon>Oxalobacteraceae</taxon>
        <taxon>Noviherbaspirillum</taxon>
    </lineage>
</organism>
<dbReference type="EMBL" id="JAWIIV010000002">
    <property type="protein sequence ID" value="MEC4718111.1"/>
    <property type="molecule type" value="Genomic_DNA"/>
</dbReference>
<dbReference type="SUPFAM" id="SSF47413">
    <property type="entry name" value="lambda repressor-like DNA-binding domains"/>
    <property type="match status" value="1"/>
</dbReference>
<dbReference type="PROSITE" id="PS50943">
    <property type="entry name" value="HTH_CROC1"/>
    <property type="match status" value="1"/>
</dbReference>
<protein>
    <submittedName>
        <fullName evidence="2">XRE family transcriptional regulator</fullName>
    </submittedName>
</protein>
<dbReference type="PANTHER" id="PTHR43236:SF2">
    <property type="entry name" value="BLL0069 PROTEIN"/>
    <property type="match status" value="1"/>
</dbReference>
<reference evidence="2 3" key="1">
    <citation type="submission" date="2023-10" db="EMBL/GenBank/DDBJ databases">
        <title>Noviherbaspirillum sp. CPCC 100848 genome assembly.</title>
        <authorList>
            <person name="Li X.Y."/>
            <person name="Fang X.M."/>
        </authorList>
    </citation>
    <scope>NUCLEOTIDE SEQUENCE [LARGE SCALE GENOMIC DNA]</scope>
    <source>
        <strain evidence="2 3">CPCC 100848</strain>
    </source>
</reference>
<dbReference type="RefSeq" id="WP_326504865.1">
    <property type="nucleotide sequence ID" value="NZ_JAWIIV010000002.1"/>
</dbReference>
<dbReference type="InterPro" id="IPR001387">
    <property type="entry name" value="Cro/C1-type_HTH"/>
</dbReference>
<comment type="caution">
    <text evidence="2">The sequence shown here is derived from an EMBL/GenBank/DDBJ whole genome shotgun (WGS) entry which is preliminary data.</text>
</comment>
<dbReference type="CDD" id="cd00093">
    <property type="entry name" value="HTH_XRE"/>
    <property type="match status" value="1"/>
</dbReference>
<feature type="domain" description="HTH cro/C1-type" evidence="1">
    <location>
        <begin position="7"/>
        <end position="61"/>
    </location>
</feature>
<keyword evidence="3" id="KW-1185">Reference proteome</keyword>
<evidence type="ECO:0000259" key="1">
    <source>
        <dbReference type="PROSITE" id="PS50943"/>
    </source>
</evidence>
<evidence type="ECO:0000313" key="2">
    <source>
        <dbReference type="EMBL" id="MEC4718111.1"/>
    </source>
</evidence>
<evidence type="ECO:0000313" key="3">
    <source>
        <dbReference type="Proteomes" id="UP001352263"/>
    </source>
</evidence>
<gene>
    <name evidence="2" type="ORF">RY831_03060</name>
</gene>